<feature type="transmembrane region" description="Helical" evidence="1">
    <location>
        <begin position="21"/>
        <end position="45"/>
    </location>
</feature>
<protein>
    <submittedName>
        <fullName evidence="2">Uncharacterized protein</fullName>
    </submittedName>
</protein>
<organism evidence="2 3">
    <name type="scientific">Flavobacterium chuncheonense</name>
    <dbReference type="NCBI Taxonomy" id="2026653"/>
    <lineage>
        <taxon>Bacteria</taxon>
        <taxon>Pseudomonadati</taxon>
        <taxon>Bacteroidota</taxon>
        <taxon>Flavobacteriia</taxon>
        <taxon>Flavobacteriales</taxon>
        <taxon>Flavobacteriaceae</taxon>
        <taxon>Flavobacterium</taxon>
    </lineage>
</organism>
<dbReference type="Proteomes" id="UP001597534">
    <property type="component" value="Unassembled WGS sequence"/>
</dbReference>
<reference evidence="3" key="1">
    <citation type="journal article" date="2019" name="Int. J. Syst. Evol. Microbiol.">
        <title>The Global Catalogue of Microorganisms (GCM) 10K type strain sequencing project: providing services to taxonomists for standard genome sequencing and annotation.</title>
        <authorList>
            <consortium name="The Broad Institute Genomics Platform"/>
            <consortium name="The Broad Institute Genome Sequencing Center for Infectious Disease"/>
            <person name="Wu L."/>
            <person name="Ma J."/>
        </authorList>
    </citation>
    <scope>NUCLEOTIDE SEQUENCE [LARGE SCALE GENOMIC DNA]</scope>
    <source>
        <strain evidence="3">KCTC 22671</strain>
    </source>
</reference>
<keyword evidence="1" id="KW-0812">Transmembrane</keyword>
<accession>A0ABW5YKW3</accession>
<dbReference type="RefSeq" id="WP_379811182.1">
    <property type="nucleotide sequence ID" value="NZ_JBHUPC010000012.1"/>
</dbReference>
<evidence type="ECO:0000313" key="3">
    <source>
        <dbReference type="Proteomes" id="UP001597534"/>
    </source>
</evidence>
<feature type="transmembrane region" description="Helical" evidence="1">
    <location>
        <begin position="65"/>
        <end position="88"/>
    </location>
</feature>
<feature type="transmembrane region" description="Helical" evidence="1">
    <location>
        <begin position="100"/>
        <end position="119"/>
    </location>
</feature>
<comment type="caution">
    <text evidence="2">The sequence shown here is derived from an EMBL/GenBank/DDBJ whole genome shotgun (WGS) entry which is preliminary data.</text>
</comment>
<evidence type="ECO:0000313" key="2">
    <source>
        <dbReference type="EMBL" id="MFD2891600.1"/>
    </source>
</evidence>
<keyword evidence="1" id="KW-1133">Transmembrane helix</keyword>
<evidence type="ECO:0000256" key="1">
    <source>
        <dbReference type="SAM" id="Phobius"/>
    </source>
</evidence>
<keyword evidence="1" id="KW-0472">Membrane</keyword>
<keyword evidence="3" id="KW-1185">Reference proteome</keyword>
<proteinExistence type="predicted"/>
<sequence>MEKEINRNENLNWRIIFNNSIYPLWMKLLSLFTIILSLIIAYFLIQGKVSPNLKISAFGLTTNDPISLFGIIIITTLVLSNLSSFAILLEKKYAVTITKLFVFIGFTISFISMLILPVLLKDYKFYPAFEIIILAFIYKTIKKIEHDTKTRFEKEISIRD</sequence>
<name>A0ABW5YKW3_9FLAO</name>
<gene>
    <name evidence="2" type="ORF">ACFS5J_06175</name>
</gene>
<dbReference type="EMBL" id="JBHUPC010000012">
    <property type="protein sequence ID" value="MFD2891600.1"/>
    <property type="molecule type" value="Genomic_DNA"/>
</dbReference>